<dbReference type="RefSeq" id="WP_206571424.1">
    <property type="nucleotide sequence ID" value="NZ_JAFKCW010000006.1"/>
</dbReference>
<dbReference type="EMBL" id="JAFKCW010000006">
    <property type="protein sequence ID" value="MBN7803421.1"/>
    <property type="molecule type" value="Genomic_DNA"/>
</dbReference>
<gene>
    <name evidence="1" type="ORF">J0A67_21285</name>
</gene>
<reference evidence="1 2" key="1">
    <citation type="submission" date="2021-03" db="EMBL/GenBank/DDBJ databases">
        <title>novel species isolated from a fishpond in China.</title>
        <authorList>
            <person name="Lu H."/>
            <person name="Cai Z."/>
        </authorList>
    </citation>
    <scope>NUCLEOTIDE SEQUENCE [LARGE SCALE GENOMIC DNA]</scope>
    <source>
        <strain evidence="1 2">JCM 31546</strain>
    </source>
</reference>
<proteinExistence type="predicted"/>
<sequence length="54" mass="6226">MGQATKPEKKPLPELTSEDFYLNEDGLMVFTEIYHLKRGYCCKSGCLHCPYPKD</sequence>
<protein>
    <submittedName>
        <fullName evidence="1">Uncharacterized protein</fullName>
    </submittedName>
</protein>
<evidence type="ECO:0000313" key="2">
    <source>
        <dbReference type="Proteomes" id="UP000664698"/>
    </source>
</evidence>
<accession>A0ABS3BYN7</accession>
<dbReference type="InterPro" id="IPR040807">
    <property type="entry name" value="DUF5522"/>
</dbReference>
<evidence type="ECO:0000313" key="1">
    <source>
        <dbReference type="EMBL" id="MBN7803421.1"/>
    </source>
</evidence>
<keyword evidence="2" id="KW-1185">Reference proteome</keyword>
<organism evidence="1 2">
    <name type="scientific">Algoriphagus aestuariicola</name>
    <dbReference type="NCBI Taxonomy" id="1852016"/>
    <lineage>
        <taxon>Bacteria</taxon>
        <taxon>Pseudomonadati</taxon>
        <taxon>Bacteroidota</taxon>
        <taxon>Cytophagia</taxon>
        <taxon>Cytophagales</taxon>
        <taxon>Cyclobacteriaceae</taxon>
        <taxon>Algoriphagus</taxon>
    </lineage>
</organism>
<dbReference type="Pfam" id="PF17653">
    <property type="entry name" value="DUF5522"/>
    <property type="match status" value="1"/>
</dbReference>
<comment type="caution">
    <text evidence="1">The sequence shown here is derived from an EMBL/GenBank/DDBJ whole genome shotgun (WGS) entry which is preliminary data.</text>
</comment>
<name>A0ABS3BYN7_9BACT</name>
<dbReference type="Proteomes" id="UP000664698">
    <property type="component" value="Unassembled WGS sequence"/>
</dbReference>